<gene>
    <name evidence="2" type="ORF">PSS4_v1_210022</name>
</gene>
<accession>A0A0S4U4N1</accession>
<organism evidence="2">
    <name type="scientific">Ralstonia solanacearum</name>
    <name type="common">Pseudomonas solanacearum</name>
    <dbReference type="NCBI Taxonomy" id="305"/>
    <lineage>
        <taxon>Bacteria</taxon>
        <taxon>Pseudomonadati</taxon>
        <taxon>Pseudomonadota</taxon>
        <taxon>Betaproteobacteria</taxon>
        <taxon>Burkholderiales</taxon>
        <taxon>Burkholderiaceae</taxon>
        <taxon>Ralstonia</taxon>
        <taxon>Ralstonia solanacearum species complex</taxon>
    </lineage>
</organism>
<evidence type="ECO:0000313" key="2">
    <source>
        <dbReference type="EMBL" id="CUV16981.1"/>
    </source>
</evidence>
<sequence length="160" mass="16769">MPVKQIAASLILSFAVTSTAGAATVASYGDSSIANAGALISDLIPQDLDQVLDAAGLVIVLQYDSTIVAQDRICHAITGVSRHPESDSTAKMPAFRTVHTVVVRNTAADDITVQRQCTAEAIRGAVKTLTGIPIDVLLRGSKASVSDRVQRHLIKPAILI</sequence>
<proteinExistence type="predicted"/>
<dbReference type="AlphaFoldDB" id="A0A0S4U4N1"/>
<name>A0A0S4U4N1_RALSL</name>
<protein>
    <submittedName>
        <fullName evidence="2">Uncharacterized protein</fullName>
    </submittedName>
</protein>
<evidence type="ECO:0000256" key="1">
    <source>
        <dbReference type="SAM" id="SignalP"/>
    </source>
</evidence>
<dbReference type="EMBL" id="LN899821">
    <property type="protein sequence ID" value="CUV16981.1"/>
    <property type="molecule type" value="Genomic_DNA"/>
</dbReference>
<feature type="chain" id="PRO_5006628458" evidence="1">
    <location>
        <begin position="23"/>
        <end position="160"/>
    </location>
</feature>
<feature type="signal peptide" evidence="1">
    <location>
        <begin position="1"/>
        <end position="22"/>
    </location>
</feature>
<reference evidence="2" key="1">
    <citation type="submission" date="2015-10" db="EMBL/GenBank/DDBJ databases">
        <authorList>
            <person name="Gilbert D.G."/>
        </authorList>
    </citation>
    <scope>NUCLEOTIDE SEQUENCE</scope>
    <source>
        <strain evidence="2">Phyl III-seqv23</strain>
    </source>
</reference>
<keyword evidence="1" id="KW-0732">Signal</keyword>